<comment type="cofactor">
    <cofactor evidence="1">
        <name>FMN</name>
        <dbReference type="ChEBI" id="CHEBI:58210"/>
    </cofactor>
</comment>
<dbReference type="InterPro" id="IPR001155">
    <property type="entry name" value="OxRdtase_FMN_N"/>
</dbReference>
<evidence type="ECO:0000313" key="7">
    <source>
        <dbReference type="EMBL" id="QHW00831.1"/>
    </source>
</evidence>
<dbReference type="InterPro" id="IPR044152">
    <property type="entry name" value="YqjM-like"/>
</dbReference>
<evidence type="ECO:0000256" key="1">
    <source>
        <dbReference type="ARBA" id="ARBA00001917"/>
    </source>
</evidence>
<dbReference type="Proteomes" id="UP000464577">
    <property type="component" value="Chromosome"/>
</dbReference>
<reference evidence="7 8" key="1">
    <citation type="submission" date="2019-11" db="EMBL/GenBank/DDBJ databases">
        <title>Spirosoma endbachense sp. nov., isolated from a natural salt meadow.</title>
        <authorList>
            <person name="Rojas J."/>
            <person name="Ambika Manirajan B."/>
            <person name="Ratering S."/>
            <person name="Suarez C."/>
            <person name="Geissler-Plaum R."/>
            <person name="Schnell S."/>
        </authorList>
    </citation>
    <scope>NUCLEOTIDE SEQUENCE [LARGE SCALE GENOMIC DNA]</scope>
    <source>
        <strain evidence="7 8">I-24</strain>
    </source>
</reference>
<evidence type="ECO:0000256" key="5">
    <source>
        <dbReference type="ARBA" id="ARBA00023002"/>
    </source>
</evidence>
<evidence type="ECO:0000259" key="6">
    <source>
        <dbReference type="Pfam" id="PF00724"/>
    </source>
</evidence>
<dbReference type="CDD" id="cd02932">
    <property type="entry name" value="OYE_YqiM_FMN"/>
    <property type="match status" value="1"/>
</dbReference>
<dbReference type="Pfam" id="PF00724">
    <property type="entry name" value="Oxidored_FMN"/>
    <property type="match status" value="1"/>
</dbReference>
<dbReference type="NCBIfam" id="NF010047">
    <property type="entry name" value="PRK13523.1"/>
    <property type="match status" value="1"/>
</dbReference>
<dbReference type="SUPFAM" id="SSF51395">
    <property type="entry name" value="FMN-linked oxidoreductases"/>
    <property type="match status" value="1"/>
</dbReference>
<protein>
    <submittedName>
        <fullName evidence="7">NADPH dehydrogenase NamA</fullName>
        <ecNumber evidence="7">1.6.99.1</ecNumber>
    </submittedName>
</protein>
<keyword evidence="4" id="KW-0521">NADP</keyword>
<dbReference type="GO" id="GO:0050661">
    <property type="term" value="F:NADP binding"/>
    <property type="evidence" value="ECO:0007669"/>
    <property type="project" value="InterPro"/>
</dbReference>
<dbReference type="KEGG" id="senf:GJR95_39955"/>
<keyword evidence="3" id="KW-0288">FMN</keyword>
<sequence>MSALFSPITIRSIQLKNRIVVSPMCQYSSENGFANDWHLVHLGSRAVGGAALIFTEATAVSPEGRISPHDLGIWKDDHIEGLKRITQFINQHGSIAGIQLAHAGRKASHHRPWDGGKAIPPTEERGWETVAPSSIPFTEAEPRPLALTKAGIENVLIDFQDAARRAVEAGFQVAEIHAAHGYLLHEFLSPLSNQRTDEYGGSFDNRIRLLLQVIEQVQAVWPEEYPLFVRISATEWTEGGWTADDSVALASVLKTKGVDVIDCSSGGNVAHAKIPVGPGYQVEFAERVKQEAGIMTAAVGLITHVEQAEAILANGQADFVLLAREFLRDPYFPLHAAHALGDDVVWPSQYERAKPK</sequence>
<dbReference type="PANTHER" id="PTHR43303:SF4">
    <property type="entry name" value="NADPH DEHYDROGENASE C23G7.10C-RELATED"/>
    <property type="match status" value="1"/>
</dbReference>
<keyword evidence="8" id="KW-1185">Reference proteome</keyword>
<accession>A0A6P1WAA5</accession>
<dbReference type="PANTHER" id="PTHR43303">
    <property type="entry name" value="NADPH DEHYDROGENASE C23G7.10C-RELATED"/>
    <property type="match status" value="1"/>
</dbReference>
<dbReference type="EMBL" id="CP045997">
    <property type="protein sequence ID" value="QHW00831.1"/>
    <property type="molecule type" value="Genomic_DNA"/>
</dbReference>
<dbReference type="EC" id="1.6.99.1" evidence="7"/>
<feature type="domain" description="NADH:flavin oxidoreductase/NADH oxidase N-terminal" evidence="6">
    <location>
        <begin position="4"/>
        <end position="340"/>
    </location>
</feature>
<evidence type="ECO:0000256" key="4">
    <source>
        <dbReference type="ARBA" id="ARBA00022857"/>
    </source>
</evidence>
<gene>
    <name evidence="7" type="primary">namA</name>
    <name evidence="7" type="ORF">GJR95_39955</name>
</gene>
<keyword evidence="2" id="KW-0285">Flavoprotein</keyword>
<proteinExistence type="predicted"/>
<dbReference type="Gene3D" id="3.20.20.70">
    <property type="entry name" value="Aldolase class I"/>
    <property type="match status" value="1"/>
</dbReference>
<name>A0A6P1WAA5_9BACT</name>
<dbReference type="AlphaFoldDB" id="A0A6P1WAA5"/>
<dbReference type="GO" id="GO:0010181">
    <property type="term" value="F:FMN binding"/>
    <property type="evidence" value="ECO:0007669"/>
    <property type="project" value="InterPro"/>
</dbReference>
<organism evidence="7 8">
    <name type="scientific">Spirosoma endbachense</name>
    <dbReference type="NCBI Taxonomy" id="2666025"/>
    <lineage>
        <taxon>Bacteria</taxon>
        <taxon>Pseudomonadati</taxon>
        <taxon>Bacteroidota</taxon>
        <taxon>Cytophagia</taxon>
        <taxon>Cytophagales</taxon>
        <taxon>Cytophagaceae</taxon>
        <taxon>Spirosoma</taxon>
    </lineage>
</organism>
<dbReference type="RefSeq" id="WP_162391226.1">
    <property type="nucleotide sequence ID" value="NZ_CP045997.1"/>
</dbReference>
<dbReference type="InterPro" id="IPR013785">
    <property type="entry name" value="Aldolase_TIM"/>
</dbReference>
<evidence type="ECO:0000256" key="2">
    <source>
        <dbReference type="ARBA" id="ARBA00022630"/>
    </source>
</evidence>
<evidence type="ECO:0000313" key="8">
    <source>
        <dbReference type="Proteomes" id="UP000464577"/>
    </source>
</evidence>
<keyword evidence="5 7" id="KW-0560">Oxidoreductase</keyword>
<dbReference type="GO" id="GO:0003959">
    <property type="term" value="F:NADPH dehydrogenase activity"/>
    <property type="evidence" value="ECO:0007669"/>
    <property type="project" value="UniProtKB-EC"/>
</dbReference>
<evidence type="ECO:0000256" key="3">
    <source>
        <dbReference type="ARBA" id="ARBA00022643"/>
    </source>
</evidence>